<dbReference type="HAMAP" id="MF_01694">
    <property type="entry name" value="BioB"/>
    <property type="match status" value="1"/>
</dbReference>
<dbReference type="CDD" id="cd01335">
    <property type="entry name" value="Radical_SAM"/>
    <property type="match status" value="1"/>
</dbReference>
<dbReference type="InterPro" id="IPR058240">
    <property type="entry name" value="rSAM_sf"/>
</dbReference>
<comment type="cofactor">
    <cofactor evidence="1">
        <name>[4Fe-4S] cluster</name>
        <dbReference type="ChEBI" id="CHEBI:49883"/>
    </cofactor>
</comment>
<dbReference type="InterPro" id="IPR024177">
    <property type="entry name" value="Biotin_synthase"/>
</dbReference>
<gene>
    <name evidence="15" type="primary">bioB_8</name>
    <name evidence="15" type="ORF">GALL_320680</name>
</gene>
<dbReference type="FunFam" id="3.20.20.70:FF:000011">
    <property type="entry name" value="Biotin synthase"/>
    <property type="match status" value="1"/>
</dbReference>
<evidence type="ECO:0000256" key="7">
    <source>
        <dbReference type="ARBA" id="ARBA00022691"/>
    </source>
</evidence>
<keyword evidence="5" id="KW-0004">4Fe-4S</keyword>
<dbReference type="UniPathway" id="UPA00078">
    <property type="reaction ID" value="UER00162"/>
</dbReference>
<protein>
    <recommendedName>
        <fullName evidence="4">biotin synthase</fullName>
        <ecNumber evidence="4">2.8.1.6</ecNumber>
    </recommendedName>
</protein>
<evidence type="ECO:0000256" key="4">
    <source>
        <dbReference type="ARBA" id="ARBA00012236"/>
    </source>
</evidence>
<evidence type="ECO:0000256" key="12">
    <source>
        <dbReference type="ARBA" id="ARBA00023014"/>
    </source>
</evidence>
<comment type="pathway">
    <text evidence="2">Cofactor biosynthesis; biotin biosynthesis; biotin from 7,8-diaminononanoate: step 2/2.</text>
</comment>
<dbReference type="GO" id="GO:0051537">
    <property type="term" value="F:2 iron, 2 sulfur cluster binding"/>
    <property type="evidence" value="ECO:0007669"/>
    <property type="project" value="UniProtKB-KW"/>
</dbReference>
<dbReference type="PIRSF" id="PIRSF001619">
    <property type="entry name" value="Biotin_synth"/>
    <property type="match status" value="1"/>
</dbReference>
<keyword evidence="7" id="KW-0949">S-adenosyl-L-methionine</keyword>
<keyword evidence="9" id="KW-0479">Metal-binding</keyword>
<dbReference type="AlphaFoldDB" id="A0A1J5R217"/>
<keyword evidence="6 15" id="KW-0808">Transferase</keyword>
<dbReference type="EC" id="2.8.1.6" evidence="4"/>
<organism evidence="15">
    <name type="scientific">mine drainage metagenome</name>
    <dbReference type="NCBI Taxonomy" id="410659"/>
    <lineage>
        <taxon>unclassified sequences</taxon>
        <taxon>metagenomes</taxon>
        <taxon>ecological metagenomes</taxon>
    </lineage>
</organism>
<dbReference type="EMBL" id="MLJW01000501">
    <property type="protein sequence ID" value="OIQ86087.1"/>
    <property type="molecule type" value="Genomic_DNA"/>
</dbReference>
<dbReference type="GO" id="GO:0051539">
    <property type="term" value="F:4 iron, 4 sulfur cluster binding"/>
    <property type="evidence" value="ECO:0007669"/>
    <property type="project" value="UniProtKB-KW"/>
</dbReference>
<dbReference type="SFLD" id="SFLDS00029">
    <property type="entry name" value="Radical_SAM"/>
    <property type="match status" value="1"/>
</dbReference>
<keyword evidence="12" id="KW-0411">Iron-sulfur</keyword>
<dbReference type="NCBIfam" id="TIGR00433">
    <property type="entry name" value="bioB"/>
    <property type="match status" value="1"/>
</dbReference>
<keyword evidence="11" id="KW-0408">Iron</keyword>
<evidence type="ECO:0000256" key="1">
    <source>
        <dbReference type="ARBA" id="ARBA00001966"/>
    </source>
</evidence>
<evidence type="ECO:0000256" key="6">
    <source>
        <dbReference type="ARBA" id="ARBA00022679"/>
    </source>
</evidence>
<dbReference type="InterPro" id="IPR002684">
    <property type="entry name" value="Biotin_synth/BioAB"/>
</dbReference>
<keyword evidence="8" id="KW-0001">2Fe-2S</keyword>
<comment type="cofactor">
    <cofactor evidence="13">
        <name>[2Fe-2S] cluster</name>
        <dbReference type="ChEBI" id="CHEBI:190135"/>
    </cofactor>
</comment>
<dbReference type="PROSITE" id="PS51918">
    <property type="entry name" value="RADICAL_SAM"/>
    <property type="match status" value="1"/>
</dbReference>
<sequence>MLEARIEFESRAVASPAAARWSVAEIADLFALPFSDLIFRAQTVHREHFDPNAVQVSTLLSIKTGGCSEDCGYCPQSARYHTGVENEALMALDEVVSAARAARDSGASRFCMGAAWRGPKQRDLEPVLKMIAEVKSLGLETCATLGMLQPGQAEQLKQAGLDYYNHNLDTAPEFYGEVISTRTYQDRLETLDRVRDVGINVCCGGIVGMGESRNQRAGLLAQLANMEQPPESVPINLLTQVEGTPLQGTAELDPFEFIRTIAAARITMPQSFVRLSAGRDRMSDEMQALCFLAGANSIFYGEKLLTTGNPDVSADQALFARLGIKGMN</sequence>
<dbReference type="PANTHER" id="PTHR22976:SF2">
    <property type="entry name" value="BIOTIN SYNTHASE, MITOCHONDRIAL"/>
    <property type="match status" value="1"/>
</dbReference>
<dbReference type="SFLD" id="SFLDG01060">
    <property type="entry name" value="BATS_domain_containing"/>
    <property type="match status" value="1"/>
</dbReference>
<evidence type="ECO:0000256" key="8">
    <source>
        <dbReference type="ARBA" id="ARBA00022714"/>
    </source>
</evidence>
<dbReference type="SMART" id="SM00729">
    <property type="entry name" value="Elp3"/>
    <property type="match status" value="1"/>
</dbReference>
<dbReference type="SFLD" id="SFLDF00272">
    <property type="entry name" value="biotin_synthase"/>
    <property type="match status" value="1"/>
</dbReference>
<evidence type="ECO:0000256" key="13">
    <source>
        <dbReference type="ARBA" id="ARBA00034078"/>
    </source>
</evidence>
<dbReference type="GO" id="GO:0009102">
    <property type="term" value="P:biotin biosynthetic process"/>
    <property type="evidence" value="ECO:0007669"/>
    <property type="project" value="UniProtKB-UniPathway"/>
</dbReference>
<comment type="caution">
    <text evidence="15">The sequence shown here is derived from an EMBL/GenBank/DDBJ whole genome shotgun (WGS) entry which is preliminary data.</text>
</comment>
<accession>A0A1J5R217</accession>
<dbReference type="InterPro" id="IPR006638">
    <property type="entry name" value="Elp3/MiaA/NifB-like_rSAM"/>
</dbReference>
<evidence type="ECO:0000256" key="2">
    <source>
        <dbReference type="ARBA" id="ARBA00004942"/>
    </source>
</evidence>
<evidence type="ECO:0000256" key="11">
    <source>
        <dbReference type="ARBA" id="ARBA00023004"/>
    </source>
</evidence>
<evidence type="ECO:0000256" key="5">
    <source>
        <dbReference type="ARBA" id="ARBA00022485"/>
    </source>
</evidence>
<evidence type="ECO:0000256" key="10">
    <source>
        <dbReference type="ARBA" id="ARBA00022756"/>
    </source>
</evidence>
<evidence type="ECO:0000256" key="9">
    <source>
        <dbReference type="ARBA" id="ARBA00022723"/>
    </source>
</evidence>
<keyword evidence="10" id="KW-0093">Biotin biosynthesis</keyword>
<evidence type="ECO:0000313" key="15">
    <source>
        <dbReference type="EMBL" id="OIQ86087.1"/>
    </source>
</evidence>
<dbReference type="Pfam" id="PF06968">
    <property type="entry name" value="BATS"/>
    <property type="match status" value="1"/>
</dbReference>
<feature type="domain" description="Radical SAM core" evidence="14">
    <location>
        <begin position="52"/>
        <end position="279"/>
    </location>
</feature>
<evidence type="ECO:0000256" key="3">
    <source>
        <dbReference type="ARBA" id="ARBA00010765"/>
    </source>
</evidence>
<dbReference type="InterPro" id="IPR013785">
    <property type="entry name" value="Aldolase_TIM"/>
</dbReference>
<reference evidence="15" key="1">
    <citation type="submission" date="2016-10" db="EMBL/GenBank/DDBJ databases">
        <title>Sequence of Gallionella enrichment culture.</title>
        <authorList>
            <person name="Poehlein A."/>
            <person name="Muehling M."/>
            <person name="Daniel R."/>
        </authorList>
    </citation>
    <scope>NUCLEOTIDE SEQUENCE</scope>
</reference>
<dbReference type="PANTHER" id="PTHR22976">
    <property type="entry name" value="BIOTIN SYNTHASE"/>
    <property type="match status" value="1"/>
</dbReference>
<dbReference type="GO" id="GO:0046872">
    <property type="term" value="F:metal ion binding"/>
    <property type="evidence" value="ECO:0007669"/>
    <property type="project" value="UniProtKB-KW"/>
</dbReference>
<comment type="similarity">
    <text evidence="3">Belongs to the radical SAM superfamily. Biotin synthase family.</text>
</comment>
<dbReference type="Gene3D" id="3.20.20.70">
    <property type="entry name" value="Aldolase class I"/>
    <property type="match status" value="1"/>
</dbReference>
<proteinExistence type="inferred from homology"/>
<dbReference type="InterPro" id="IPR010722">
    <property type="entry name" value="BATS_dom"/>
</dbReference>
<dbReference type="InterPro" id="IPR007197">
    <property type="entry name" value="rSAM"/>
</dbReference>
<dbReference type="GO" id="GO:0004076">
    <property type="term" value="F:biotin synthase activity"/>
    <property type="evidence" value="ECO:0007669"/>
    <property type="project" value="UniProtKB-EC"/>
</dbReference>
<dbReference type="SUPFAM" id="SSF102114">
    <property type="entry name" value="Radical SAM enzymes"/>
    <property type="match status" value="1"/>
</dbReference>
<evidence type="ECO:0000259" key="14">
    <source>
        <dbReference type="PROSITE" id="PS51918"/>
    </source>
</evidence>
<name>A0A1J5R217_9ZZZZ</name>
<dbReference type="Pfam" id="PF04055">
    <property type="entry name" value="Radical_SAM"/>
    <property type="match status" value="1"/>
</dbReference>
<dbReference type="SFLD" id="SFLDG01278">
    <property type="entry name" value="biotin_synthase_like"/>
    <property type="match status" value="1"/>
</dbReference>
<dbReference type="SMART" id="SM00876">
    <property type="entry name" value="BATS"/>
    <property type="match status" value="1"/>
</dbReference>